<proteinExistence type="predicted"/>
<reference evidence="2" key="1">
    <citation type="submission" date="2025-08" db="UniProtKB">
        <authorList>
            <consortium name="RefSeq"/>
        </authorList>
    </citation>
    <scope>IDENTIFICATION</scope>
    <source>
        <tissue evidence="2">Muscle</tissue>
    </source>
</reference>
<dbReference type="AlphaFoldDB" id="A0A9Q9ZY81"/>
<protein>
    <submittedName>
        <fullName evidence="2">Uncharacterized protein LOC109112564 isoform X2</fullName>
    </submittedName>
</protein>
<organism evidence="2">
    <name type="scientific">Cyprinus carpio</name>
    <name type="common">Common carp</name>
    <dbReference type="NCBI Taxonomy" id="7962"/>
    <lineage>
        <taxon>Eukaryota</taxon>
        <taxon>Metazoa</taxon>
        <taxon>Chordata</taxon>
        <taxon>Craniata</taxon>
        <taxon>Vertebrata</taxon>
        <taxon>Euteleostomi</taxon>
        <taxon>Actinopterygii</taxon>
        <taxon>Neopterygii</taxon>
        <taxon>Teleostei</taxon>
        <taxon>Ostariophysi</taxon>
        <taxon>Cypriniformes</taxon>
        <taxon>Cyprinidae</taxon>
        <taxon>Cyprininae</taxon>
        <taxon>Cyprinus</taxon>
    </lineage>
</organism>
<dbReference type="GeneID" id="109112564"/>
<dbReference type="RefSeq" id="XP_042578394.1">
    <property type="nucleotide sequence ID" value="XM_042722460.1"/>
</dbReference>
<feature type="compositionally biased region" description="Polar residues" evidence="1">
    <location>
        <begin position="40"/>
        <end position="54"/>
    </location>
</feature>
<feature type="region of interest" description="Disordered" evidence="1">
    <location>
        <begin position="35"/>
        <end position="54"/>
    </location>
</feature>
<evidence type="ECO:0000256" key="1">
    <source>
        <dbReference type="SAM" id="MobiDB-lite"/>
    </source>
</evidence>
<dbReference type="Proteomes" id="UP001155660">
    <property type="component" value="Chromosome B4"/>
</dbReference>
<name>A0A9Q9ZY81_CYPCA</name>
<accession>A0A9Q9ZY81</accession>
<gene>
    <name evidence="2" type="primary">LOC109112564</name>
</gene>
<evidence type="ECO:0000313" key="2">
    <source>
        <dbReference type="RefSeq" id="XP_042578394.1"/>
    </source>
</evidence>
<sequence>MPPDWAGMLYVTATQPMAAMAYQLPQVASDTACLRPGSHRNLQQSGSSALTAGRQSGSSTRLFCFHTGSGGNVQLKSGFWTEYSIMVRVFDRRKAIALYLLLRRLRKRRRLWVHPINRRRREHGAYYHLVAELRLDRDRHLKYFRMSAEQMDHILSLIEGHLSRQTTNYRQSIEPKQRLAVILRWVWGE</sequence>